<feature type="non-terminal residue" evidence="2">
    <location>
        <position position="1"/>
    </location>
</feature>
<dbReference type="Proteomes" id="UP000265520">
    <property type="component" value="Unassembled WGS sequence"/>
</dbReference>
<evidence type="ECO:0000256" key="1">
    <source>
        <dbReference type="SAM" id="Phobius"/>
    </source>
</evidence>
<gene>
    <name evidence="2" type="ORF">A2U01_0009368</name>
</gene>
<comment type="caution">
    <text evidence="2">The sequence shown here is derived from an EMBL/GenBank/DDBJ whole genome shotgun (WGS) entry which is preliminary data.</text>
</comment>
<keyword evidence="1" id="KW-0472">Membrane</keyword>
<keyword evidence="1" id="KW-0812">Transmembrane</keyword>
<proteinExistence type="predicted"/>
<evidence type="ECO:0000313" key="3">
    <source>
        <dbReference type="Proteomes" id="UP000265520"/>
    </source>
</evidence>
<keyword evidence="3" id="KW-1185">Reference proteome</keyword>
<dbReference type="AlphaFoldDB" id="A0A392MNE8"/>
<keyword evidence="1" id="KW-1133">Transmembrane helix</keyword>
<reference evidence="2 3" key="1">
    <citation type="journal article" date="2018" name="Front. Plant Sci.">
        <title>Red Clover (Trifolium pratense) and Zigzag Clover (T. medium) - A Picture of Genomic Similarities and Differences.</title>
        <authorList>
            <person name="Dluhosova J."/>
            <person name="Istvanek J."/>
            <person name="Nedelnik J."/>
            <person name="Repkova J."/>
        </authorList>
    </citation>
    <scope>NUCLEOTIDE SEQUENCE [LARGE SCALE GENOMIC DNA]</scope>
    <source>
        <strain evidence="3">cv. 10/8</strain>
        <tissue evidence="2">Leaf</tissue>
    </source>
</reference>
<protein>
    <submittedName>
        <fullName evidence="2">Uncharacterized protein</fullName>
    </submittedName>
</protein>
<sequence>KIFLFSNALNLSYYSRPKNLSASNGRAALEVPAVVFNFLLPIGFFGAIPAIKLNSW</sequence>
<evidence type="ECO:0000313" key="2">
    <source>
        <dbReference type="EMBL" id="MCH88479.1"/>
    </source>
</evidence>
<feature type="transmembrane region" description="Helical" evidence="1">
    <location>
        <begin position="31"/>
        <end position="51"/>
    </location>
</feature>
<organism evidence="2 3">
    <name type="scientific">Trifolium medium</name>
    <dbReference type="NCBI Taxonomy" id="97028"/>
    <lineage>
        <taxon>Eukaryota</taxon>
        <taxon>Viridiplantae</taxon>
        <taxon>Streptophyta</taxon>
        <taxon>Embryophyta</taxon>
        <taxon>Tracheophyta</taxon>
        <taxon>Spermatophyta</taxon>
        <taxon>Magnoliopsida</taxon>
        <taxon>eudicotyledons</taxon>
        <taxon>Gunneridae</taxon>
        <taxon>Pentapetalae</taxon>
        <taxon>rosids</taxon>
        <taxon>fabids</taxon>
        <taxon>Fabales</taxon>
        <taxon>Fabaceae</taxon>
        <taxon>Papilionoideae</taxon>
        <taxon>50 kb inversion clade</taxon>
        <taxon>NPAAA clade</taxon>
        <taxon>Hologalegina</taxon>
        <taxon>IRL clade</taxon>
        <taxon>Trifolieae</taxon>
        <taxon>Trifolium</taxon>
    </lineage>
</organism>
<dbReference type="EMBL" id="LXQA010014246">
    <property type="protein sequence ID" value="MCH88479.1"/>
    <property type="molecule type" value="Genomic_DNA"/>
</dbReference>
<accession>A0A392MNE8</accession>
<name>A0A392MNE8_9FABA</name>